<keyword evidence="1" id="KW-0812">Transmembrane</keyword>
<dbReference type="EMBL" id="AWVA01000109">
    <property type="protein sequence ID" value="ERJ74186.1"/>
    <property type="molecule type" value="Genomic_DNA"/>
</dbReference>
<accession>U2IJW3</accession>
<organism evidence="2 3">
    <name type="scientific">Streptococcus sobrinus W1703</name>
    <dbReference type="NCBI Taxonomy" id="1227275"/>
    <lineage>
        <taxon>Bacteria</taxon>
        <taxon>Bacillati</taxon>
        <taxon>Bacillota</taxon>
        <taxon>Bacilli</taxon>
        <taxon>Lactobacillales</taxon>
        <taxon>Streptococcaceae</taxon>
        <taxon>Streptococcus</taxon>
    </lineage>
</organism>
<dbReference type="PANTHER" id="PTHR32502">
    <property type="entry name" value="N-ACETYLGALACTOSAMINE PERMEASE II COMPONENT-RELATED"/>
    <property type="match status" value="1"/>
</dbReference>
<dbReference type="AlphaFoldDB" id="U2IJW3"/>
<evidence type="ECO:0000313" key="3">
    <source>
        <dbReference type="Proteomes" id="UP000016617"/>
    </source>
</evidence>
<keyword evidence="1" id="KW-1133">Transmembrane helix</keyword>
<feature type="transmembrane region" description="Helical" evidence="1">
    <location>
        <begin position="261"/>
        <end position="282"/>
    </location>
</feature>
<feature type="transmembrane region" description="Helical" evidence="1">
    <location>
        <begin position="230"/>
        <end position="249"/>
    </location>
</feature>
<dbReference type="Proteomes" id="UP000016617">
    <property type="component" value="Unassembled WGS sequence"/>
</dbReference>
<protein>
    <submittedName>
        <fullName evidence="2">PTS system mannose/fructose/sorbose family IID component</fullName>
    </submittedName>
</protein>
<gene>
    <name evidence="2" type="ORF">HMPREF1557_01834</name>
</gene>
<feature type="transmembrane region" description="Helical" evidence="1">
    <location>
        <begin position="149"/>
        <end position="166"/>
    </location>
</feature>
<reference evidence="2 3" key="1">
    <citation type="submission" date="2013-06" db="EMBL/GenBank/DDBJ databases">
        <authorList>
            <person name="Weinstock G."/>
            <person name="Sodergren E."/>
            <person name="Lobos E.A."/>
            <person name="Fulton L."/>
            <person name="Fulton R."/>
            <person name="Courtney L."/>
            <person name="Fronick C."/>
            <person name="O'Laughlin M."/>
            <person name="Godfrey J."/>
            <person name="Wilson R.M."/>
            <person name="Miner T."/>
            <person name="Farmer C."/>
            <person name="Delehaunty K."/>
            <person name="Cordes M."/>
            <person name="Minx P."/>
            <person name="Tomlinson C."/>
            <person name="Chen J."/>
            <person name="Wollam A."/>
            <person name="Pepin K.H."/>
            <person name="Bhonagiri V."/>
            <person name="Zhang X."/>
            <person name="Warren W."/>
            <person name="Mitreva M."/>
            <person name="Mardis E.R."/>
            <person name="Wilson R.K."/>
        </authorList>
    </citation>
    <scope>NUCLEOTIDE SEQUENCE [LARGE SCALE GENOMIC DNA]</scope>
    <source>
        <strain evidence="2 3">W1703</strain>
    </source>
</reference>
<evidence type="ECO:0000256" key="1">
    <source>
        <dbReference type="SAM" id="Phobius"/>
    </source>
</evidence>
<feature type="transmembrane region" description="Helical" evidence="1">
    <location>
        <begin position="125"/>
        <end position="143"/>
    </location>
</feature>
<dbReference type="InterPro" id="IPR004704">
    <property type="entry name" value="PTS_IID_man"/>
</dbReference>
<proteinExistence type="predicted"/>
<dbReference type="HOGENOM" id="CLU_060742_1_1_9"/>
<keyword evidence="1" id="KW-0472">Membrane</keyword>
<dbReference type="PROSITE" id="PS51108">
    <property type="entry name" value="PTS_EIID"/>
    <property type="match status" value="1"/>
</dbReference>
<name>U2IJW3_9STRE</name>
<dbReference type="Pfam" id="PF03613">
    <property type="entry name" value="EIID-AGA"/>
    <property type="match status" value="1"/>
</dbReference>
<dbReference type="PATRIC" id="fig|1227275.3.peg.1645"/>
<dbReference type="GO" id="GO:0009401">
    <property type="term" value="P:phosphoenolpyruvate-dependent sugar phosphotransferase system"/>
    <property type="evidence" value="ECO:0007669"/>
    <property type="project" value="InterPro"/>
</dbReference>
<dbReference type="InterPro" id="IPR050303">
    <property type="entry name" value="GatZ_KbaZ_carbometab"/>
</dbReference>
<sequence length="285" mass="31526">MKEMIMMNKEVKAENNKATITKKDRHNAILRWMFMGSALYNYESGQASSVVWSLAKLLRKIYPKDEEYKEALDNHFKYFNTTTAMGNIILGATTAMEEKDGIESKDAVQALKTSLMGPFAGIGDTLIWVLLPTVMGSISGYMAIKGNPLGAIAWIIVGAILFWIRIKLFDLGYTSGVKLVTDFSDKLSIFTDAMSSFGLMVVGALVSTVVKVYTPLTFVAGKVKLPVQDKILDAIMPSLLAAILTYIVYKMLESKWWTPTKIIIAIIVFSLASSYFGILGVMPNK</sequence>
<dbReference type="PANTHER" id="PTHR32502:SF26">
    <property type="entry name" value="PHOSPHOTRANSFERASE SYSTEM SUGAR-SPECIFIC EIID COMPONENT"/>
    <property type="match status" value="1"/>
</dbReference>
<evidence type="ECO:0000313" key="2">
    <source>
        <dbReference type="EMBL" id="ERJ74186.1"/>
    </source>
</evidence>
<feature type="transmembrane region" description="Helical" evidence="1">
    <location>
        <begin position="187"/>
        <end position="210"/>
    </location>
</feature>
<dbReference type="GO" id="GO:0005886">
    <property type="term" value="C:plasma membrane"/>
    <property type="evidence" value="ECO:0007669"/>
    <property type="project" value="TreeGrafter"/>
</dbReference>
<comment type="caution">
    <text evidence="2">The sequence shown here is derived from an EMBL/GenBank/DDBJ whole genome shotgun (WGS) entry which is preliminary data.</text>
</comment>